<dbReference type="InterPro" id="IPR043129">
    <property type="entry name" value="ATPase_NBD"/>
</dbReference>
<evidence type="ECO:0000256" key="3">
    <source>
        <dbReference type="SAM" id="MobiDB-lite"/>
    </source>
</evidence>
<proteinExistence type="predicted"/>
<feature type="region of interest" description="Disordered" evidence="3">
    <location>
        <begin position="506"/>
        <end position="527"/>
    </location>
</feature>
<name>A0A4Q4TN05_9PEZI</name>
<dbReference type="OrthoDB" id="2963168at2759"/>
<dbReference type="GO" id="GO:0005524">
    <property type="term" value="F:ATP binding"/>
    <property type="evidence" value="ECO:0007669"/>
    <property type="project" value="UniProtKB-KW"/>
</dbReference>
<dbReference type="Proteomes" id="UP000293360">
    <property type="component" value="Unassembled WGS sequence"/>
</dbReference>
<dbReference type="EMBL" id="QJNU01000058">
    <property type="protein sequence ID" value="RYP08591.1"/>
    <property type="molecule type" value="Genomic_DNA"/>
</dbReference>
<keyword evidence="2" id="KW-0067">ATP-binding</keyword>
<keyword evidence="1" id="KW-0547">Nucleotide-binding</keyword>
<comment type="caution">
    <text evidence="4">The sequence shown here is derived from an EMBL/GenBank/DDBJ whole genome shotgun (WGS) entry which is preliminary data.</text>
</comment>
<protein>
    <submittedName>
        <fullName evidence="4">Uncharacterized protein</fullName>
    </submittedName>
</protein>
<keyword evidence="5" id="KW-1185">Reference proteome</keyword>
<evidence type="ECO:0000313" key="4">
    <source>
        <dbReference type="EMBL" id="RYP08591.1"/>
    </source>
</evidence>
<accession>A0A4Q4TN05</accession>
<dbReference type="AlphaFoldDB" id="A0A4Q4TN05"/>
<evidence type="ECO:0000313" key="5">
    <source>
        <dbReference type="Proteomes" id="UP000293360"/>
    </source>
</evidence>
<reference evidence="4 5" key="1">
    <citation type="submission" date="2018-06" db="EMBL/GenBank/DDBJ databases">
        <title>Complete Genomes of Monosporascus.</title>
        <authorList>
            <person name="Robinson A.J."/>
            <person name="Natvig D.O."/>
        </authorList>
    </citation>
    <scope>NUCLEOTIDE SEQUENCE [LARGE SCALE GENOMIC DNA]</scope>
    <source>
        <strain evidence="4 5">CBS 110550</strain>
    </source>
</reference>
<dbReference type="Pfam" id="PF00012">
    <property type="entry name" value="HSP70"/>
    <property type="match status" value="1"/>
</dbReference>
<dbReference type="Gene3D" id="3.90.640.10">
    <property type="entry name" value="Actin, Chain A, domain 4"/>
    <property type="match status" value="1"/>
</dbReference>
<dbReference type="GO" id="GO:0140662">
    <property type="term" value="F:ATP-dependent protein folding chaperone"/>
    <property type="evidence" value="ECO:0007669"/>
    <property type="project" value="InterPro"/>
</dbReference>
<dbReference type="PANTHER" id="PTHR14187">
    <property type="entry name" value="ALPHA KINASE/ELONGATION FACTOR 2 KINASE"/>
    <property type="match status" value="1"/>
</dbReference>
<dbReference type="CDD" id="cd10170">
    <property type="entry name" value="ASKHA_NBD_HSP70"/>
    <property type="match status" value="1"/>
</dbReference>
<gene>
    <name evidence="4" type="ORF">DL764_001826</name>
</gene>
<dbReference type="InterPro" id="IPR013126">
    <property type="entry name" value="Hsp_70_fam"/>
</dbReference>
<sequence>MGVAFAEVKGNSLPNIRDVSVISQWRGSGSSTYDLVKVPTKVSYSDDGQITWGYEIPDGREPIDLIKLLLFPENELETYLRGQDSIEIKRSRDKITSLGKTVTSVIQDYLRELWKYSLEQIKASIGERLETLPLHVILTVPAIWSEGTRQSMLHVAQQAGICDDRACGKTLVELVDEPQAAATAVLFRELRRRHDLEPGSRIVVADLGGGTADVITYTVEEIDPIPKFQECVEGVGGLYGGNFPDREFKETLKLEIGRQRWKKCSKLHDMILRESWQYGIKPSFDSSDQLWHVDTYIAGTCQLNSEQVAECFDNTVTSGIVKLVRGQIRQAKAASESSTPPEFICLVGGFGRSPYIYKVLHDKLCRKQNIKLIQARDSSSYYHDGRKVWMARNQVHWPIKRGDRVQHSANGGNYDKAFLHDEKGIQTQDERFYKSTLRDPPKRVNAKSNVAIGEEVAPGVVFLGNIEFTTPVKVQDLPKVSNGDDESFHYFAWTWKINVSGSSVSMTATTSDGEEVGKLDIGDMTEE</sequence>
<dbReference type="SUPFAM" id="SSF53067">
    <property type="entry name" value="Actin-like ATPase domain"/>
    <property type="match status" value="2"/>
</dbReference>
<evidence type="ECO:0000256" key="1">
    <source>
        <dbReference type="ARBA" id="ARBA00022741"/>
    </source>
</evidence>
<dbReference type="Gene3D" id="3.30.420.40">
    <property type="match status" value="2"/>
</dbReference>
<evidence type="ECO:0000256" key="2">
    <source>
        <dbReference type="ARBA" id="ARBA00022840"/>
    </source>
</evidence>
<dbReference type="STRING" id="155417.A0A4Q4TN05"/>
<dbReference type="PANTHER" id="PTHR14187:SF5">
    <property type="entry name" value="HEAT SHOCK 70 KDA PROTEIN 12A"/>
    <property type="match status" value="1"/>
</dbReference>
<organism evidence="4 5">
    <name type="scientific">Monosporascus ibericus</name>
    <dbReference type="NCBI Taxonomy" id="155417"/>
    <lineage>
        <taxon>Eukaryota</taxon>
        <taxon>Fungi</taxon>
        <taxon>Dikarya</taxon>
        <taxon>Ascomycota</taxon>
        <taxon>Pezizomycotina</taxon>
        <taxon>Sordariomycetes</taxon>
        <taxon>Xylariomycetidae</taxon>
        <taxon>Xylariales</taxon>
        <taxon>Xylariales incertae sedis</taxon>
        <taxon>Monosporascus</taxon>
    </lineage>
</organism>